<dbReference type="PANTHER" id="PTHR43829">
    <property type="entry name" value="AQUAPORIN OR AQUAGLYCEROPORIN RELATED"/>
    <property type="match status" value="1"/>
</dbReference>
<protein>
    <submittedName>
        <fullName evidence="12">Aquaporin</fullName>
    </submittedName>
</protein>
<dbReference type="GO" id="GO:0015250">
    <property type="term" value="F:water channel activity"/>
    <property type="evidence" value="ECO:0007669"/>
    <property type="project" value="TreeGrafter"/>
</dbReference>
<dbReference type="CDD" id="cd00333">
    <property type="entry name" value="MIP"/>
    <property type="match status" value="1"/>
</dbReference>
<comment type="subcellular location">
    <subcellularLocation>
        <location evidence="1">Membrane</location>
        <topology evidence="1">Multi-pass membrane protein</topology>
    </subcellularLocation>
</comment>
<keyword evidence="6 11" id="KW-1133">Transmembrane helix</keyword>
<evidence type="ECO:0000256" key="3">
    <source>
        <dbReference type="ARBA" id="ARBA00022448"/>
    </source>
</evidence>
<dbReference type="EMBL" id="SPRC01000026">
    <property type="protein sequence ID" value="TIB78407.1"/>
    <property type="molecule type" value="Genomic_DNA"/>
</dbReference>
<evidence type="ECO:0000256" key="1">
    <source>
        <dbReference type="ARBA" id="ARBA00004141"/>
    </source>
</evidence>
<keyword evidence="4 9" id="KW-0812">Transmembrane</keyword>
<comment type="catalytic activity">
    <reaction evidence="8">
        <text>H2O(in) = H2O(out)</text>
        <dbReference type="Rhea" id="RHEA:29667"/>
        <dbReference type="ChEBI" id="CHEBI:15377"/>
    </reaction>
</comment>
<dbReference type="PANTHER" id="PTHR43829:SF9">
    <property type="entry name" value="AQUAPORIN-9"/>
    <property type="match status" value="1"/>
</dbReference>
<dbReference type="SUPFAM" id="SSF81338">
    <property type="entry name" value="Aquaporin-like"/>
    <property type="match status" value="1"/>
</dbReference>
<evidence type="ECO:0000256" key="4">
    <source>
        <dbReference type="ARBA" id="ARBA00022692"/>
    </source>
</evidence>
<dbReference type="AlphaFoldDB" id="A0A4T0M729"/>
<evidence type="ECO:0000256" key="6">
    <source>
        <dbReference type="ARBA" id="ARBA00022989"/>
    </source>
</evidence>
<gene>
    <name evidence="12" type="ORF">E3Q22_02571</name>
</gene>
<evidence type="ECO:0000256" key="9">
    <source>
        <dbReference type="RuleBase" id="RU000477"/>
    </source>
</evidence>
<evidence type="ECO:0000256" key="5">
    <source>
        <dbReference type="ARBA" id="ARBA00022737"/>
    </source>
</evidence>
<keyword evidence="5" id="KW-0677">Repeat</keyword>
<evidence type="ECO:0000256" key="7">
    <source>
        <dbReference type="ARBA" id="ARBA00023136"/>
    </source>
</evidence>
<feature type="region of interest" description="Disordered" evidence="10">
    <location>
        <begin position="1"/>
        <end position="148"/>
    </location>
</feature>
<feature type="compositionally biased region" description="Basic and acidic residues" evidence="10">
    <location>
        <begin position="96"/>
        <end position="109"/>
    </location>
</feature>
<feature type="compositionally biased region" description="Basic and acidic residues" evidence="10">
    <location>
        <begin position="54"/>
        <end position="67"/>
    </location>
</feature>
<feature type="compositionally biased region" description="Polar residues" evidence="10">
    <location>
        <begin position="129"/>
        <end position="142"/>
    </location>
</feature>
<feature type="transmembrane region" description="Helical" evidence="11">
    <location>
        <begin position="184"/>
        <end position="208"/>
    </location>
</feature>
<evidence type="ECO:0000313" key="12">
    <source>
        <dbReference type="EMBL" id="TIB78407.1"/>
    </source>
</evidence>
<feature type="compositionally biased region" description="Basic and acidic residues" evidence="10">
    <location>
        <begin position="117"/>
        <end position="127"/>
    </location>
</feature>
<dbReference type="Pfam" id="PF00230">
    <property type="entry name" value="MIP"/>
    <property type="match status" value="1"/>
</dbReference>
<comment type="similarity">
    <text evidence="2 9">Belongs to the MIP/aquaporin (TC 1.A.8) family.</text>
</comment>
<feature type="transmembrane region" description="Helical" evidence="11">
    <location>
        <begin position="312"/>
        <end position="336"/>
    </location>
</feature>
<sequence length="478" mass="52117">MQSQGNHRAGQSHNEQQHSGRVESMRPDAKAIHDERMRRVKSKPVFGVGGPMPDRTDEKQEDKHPSVDENNDDSVRSPIGQTGGQVGGVITDATDEDKAQDIDNSKPDLTHQNTESTFKRMGDRELNENDGSTANENASPSGQIGGNLHSQWLDMDETQEKFDNPNEPIYNFWFKWRENFREPLAEFLGACILIIIGVGSTVQTLVYTKDPTAAYSNLNWAWGVAVMTSVYISGGISGGHLNPALTTSLALFRGFPWKLVGLYWIAQILGCFAGGLIVYAMYYQALDVFDPNKSVSQSGTAGLFVTMPATSLSHVGLCVFQEIIASAVLSIAILALGDRDNTPPGAGLGALVIAFVIMAIGTSLGALSGYAMNPARDLGPRIALSCVGYNARALWTHDRAWWVTGPVCGSLMGSFLGSMVYDTLIYSGLGSPVNFTSKQWERLLTPHNMVKAGLEKRKREKAERQRNEESSRKGDKAV</sequence>
<reference evidence="12 13" key="1">
    <citation type="submission" date="2019-03" db="EMBL/GenBank/DDBJ databases">
        <title>Sequencing 25 genomes of Wallemia mellicola.</title>
        <authorList>
            <person name="Gostincar C."/>
        </authorList>
    </citation>
    <scope>NUCLEOTIDE SEQUENCE [LARGE SCALE GENOMIC DNA]</scope>
    <source>
        <strain evidence="12 13">EXF-6152</strain>
    </source>
</reference>
<accession>A0A4T0M729</accession>
<evidence type="ECO:0000256" key="10">
    <source>
        <dbReference type="SAM" id="MobiDB-lite"/>
    </source>
</evidence>
<dbReference type="InterPro" id="IPR050363">
    <property type="entry name" value="MIP/Aquaporin"/>
</dbReference>
<keyword evidence="3 9" id="KW-0813">Transport</keyword>
<dbReference type="Proteomes" id="UP000310685">
    <property type="component" value="Unassembled WGS sequence"/>
</dbReference>
<feature type="transmembrane region" description="Helical" evidence="11">
    <location>
        <begin position="262"/>
        <end position="282"/>
    </location>
</feature>
<organism evidence="12 13">
    <name type="scientific">Wallemia mellicola</name>
    <dbReference type="NCBI Taxonomy" id="1708541"/>
    <lineage>
        <taxon>Eukaryota</taxon>
        <taxon>Fungi</taxon>
        <taxon>Dikarya</taxon>
        <taxon>Basidiomycota</taxon>
        <taxon>Wallemiomycotina</taxon>
        <taxon>Wallemiomycetes</taxon>
        <taxon>Wallemiales</taxon>
        <taxon>Wallemiaceae</taxon>
        <taxon>Wallemia</taxon>
    </lineage>
</organism>
<feature type="compositionally biased region" description="Polar residues" evidence="10">
    <location>
        <begin position="1"/>
        <end position="14"/>
    </location>
</feature>
<feature type="compositionally biased region" description="Basic and acidic residues" evidence="10">
    <location>
        <begin position="15"/>
        <end position="37"/>
    </location>
</feature>
<keyword evidence="7 11" id="KW-0472">Membrane</keyword>
<dbReference type="InterPro" id="IPR023271">
    <property type="entry name" value="Aquaporin-like"/>
</dbReference>
<dbReference type="NCBIfam" id="TIGR00861">
    <property type="entry name" value="MIP"/>
    <property type="match status" value="1"/>
</dbReference>
<dbReference type="Gene3D" id="1.20.1080.10">
    <property type="entry name" value="Glycerol uptake facilitator protein"/>
    <property type="match status" value="1"/>
</dbReference>
<proteinExistence type="inferred from homology"/>
<evidence type="ECO:0000256" key="11">
    <source>
        <dbReference type="SAM" id="Phobius"/>
    </source>
</evidence>
<dbReference type="GO" id="GO:0015254">
    <property type="term" value="F:glycerol channel activity"/>
    <property type="evidence" value="ECO:0007669"/>
    <property type="project" value="TreeGrafter"/>
</dbReference>
<dbReference type="PRINTS" id="PR00783">
    <property type="entry name" value="MINTRINSICP"/>
</dbReference>
<evidence type="ECO:0000256" key="8">
    <source>
        <dbReference type="ARBA" id="ARBA00034651"/>
    </source>
</evidence>
<feature type="region of interest" description="Disordered" evidence="10">
    <location>
        <begin position="454"/>
        <end position="478"/>
    </location>
</feature>
<feature type="transmembrane region" description="Helical" evidence="11">
    <location>
        <begin position="220"/>
        <end position="241"/>
    </location>
</feature>
<comment type="caution">
    <text evidence="12">The sequence shown here is derived from an EMBL/GenBank/DDBJ whole genome shotgun (WGS) entry which is preliminary data.</text>
</comment>
<evidence type="ECO:0000256" key="2">
    <source>
        <dbReference type="ARBA" id="ARBA00006175"/>
    </source>
</evidence>
<name>A0A4T0M729_9BASI</name>
<dbReference type="InterPro" id="IPR000425">
    <property type="entry name" value="MIP"/>
</dbReference>
<feature type="transmembrane region" description="Helical" evidence="11">
    <location>
        <begin position="348"/>
        <end position="371"/>
    </location>
</feature>
<dbReference type="GO" id="GO:0005886">
    <property type="term" value="C:plasma membrane"/>
    <property type="evidence" value="ECO:0007669"/>
    <property type="project" value="TreeGrafter"/>
</dbReference>
<evidence type="ECO:0000313" key="13">
    <source>
        <dbReference type="Proteomes" id="UP000310685"/>
    </source>
</evidence>